<keyword evidence="1" id="KW-0732">Signal</keyword>
<dbReference type="RefSeq" id="WP_183621637.1">
    <property type="nucleotide sequence ID" value="NZ_JACIDX010000001.1"/>
</dbReference>
<reference evidence="2 3" key="1">
    <citation type="submission" date="2020-08" db="EMBL/GenBank/DDBJ databases">
        <title>Genomic Encyclopedia of Type Strains, Phase IV (KMG-IV): sequencing the most valuable type-strain genomes for metagenomic binning, comparative biology and taxonomic classification.</title>
        <authorList>
            <person name="Goeker M."/>
        </authorList>
    </citation>
    <scope>NUCLEOTIDE SEQUENCE [LARGE SCALE GENOMIC DNA]</scope>
    <source>
        <strain evidence="2 3">DSM 27057</strain>
    </source>
</reference>
<evidence type="ECO:0000313" key="3">
    <source>
        <dbReference type="Proteomes" id="UP000548867"/>
    </source>
</evidence>
<evidence type="ECO:0000313" key="2">
    <source>
        <dbReference type="EMBL" id="MBB3953178.1"/>
    </source>
</evidence>
<protein>
    <submittedName>
        <fullName evidence="2">Uncharacterized protein</fullName>
    </submittedName>
</protein>
<proteinExistence type="predicted"/>
<sequence length="50" mass="5360">MRWNLRQAATSAIVAMAVCAGVDFSLHNTVSQTALMIGLAIGASRLIEWN</sequence>
<gene>
    <name evidence="2" type="ORF">GGR38_000090</name>
</gene>
<dbReference type="EMBL" id="JACIDX010000001">
    <property type="protein sequence ID" value="MBB3953178.1"/>
    <property type="molecule type" value="Genomic_DNA"/>
</dbReference>
<comment type="caution">
    <text evidence="2">The sequence shown here is derived from an EMBL/GenBank/DDBJ whole genome shotgun (WGS) entry which is preliminary data.</text>
</comment>
<feature type="chain" id="PRO_5031027756" evidence="1">
    <location>
        <begin position="21"/>
        <end position="50"/>
    </location>
</feature>
<dbReference type="AlphaFoldDB" id="A0A7W6CAV6"/>
<evidence type="ECO:0000256" key="1">
    <source>
        <dbReference type="SAM" id="SignalP"/>
    </source>
</evidence>
<feature type="signal peptide" evidence="1">
    <location>
        <begin position="1"/>
        <end position="20"/>
    </location>
</feature>
<organism evidence="2 3">
    <name type="scientific">Novosphingobium sediminicola</name>
    <dbReference type="NCBI Taxonomy" id="563162"/>
    <lineage>
        <taxon>Bacteria</taxon>
        <taxon>Pseudomonadati</taxon>
        <taxon>Pseudomonadota</taxon>
        <taxon>Alphaproteobacteria</taxon>
        <taxon>Sphingomonadales</taxon>
        <taxon>Sphingomonadaceae</taxon>
        <taxon>Novosphingobium</taxon>
    </lineage>
</organism>
<dbReference type="Proteomes" id="UP000548867">
    <property type="component" value="Unassembled WGS sequence"/>
</dbReference>
<accession>A0A7W6CAV6</accession>
<keyword evidence="3" id="KW-1185">Reference proteome</keyword>
<name>A0A7W6CAV6_9SPHN</name>